<name>X0S8W3_9ZZZZ</name>
<reference evidence="1" key="1">
    <citation type="journal article" date="2014" name="Front. Microbiol.">
        <title>High frequency of phylogenetically diverse reductive dehalogenase-homologous genes in deep subseafloor sedimentary metagenomes.</title>
        <authorList>
            <person name="Kawai M."/>
            <person name="Futagami T."/>
            <person name="Toyoda A."/>
            <person name="Takaki Y."/>
            <person name="Nishi S."/>
            <person name="Hori S."/>
            <person name="Arai W."/>
            <person name="Tsubouchi T."/>
            <person name="Morono Y."/>
            <person name="Uchiyama I."/>
            <person name="Ito T."/>
            <person name="Fujiyama A."/>
            <person name="Inagaki F."/>
            <person name="Takami H."/>
        </authorList>
    </citation>
    <scope>NUCLEOTIDE SEQUENCE</scope>
    <source>
        <strain evidence="1">Expedition CK06-06</strain>
    </source>
</reference>
<protein>
    <submittedName>
        <fullName evidence="1">Uncharacterized protein</fullName>
    </submittedName>
</protein>
<gene>
    <name evidence="1" type="ORF">S01H1_02809</name>
</gene>
<proteinExistence type="predicted"/>
<accession>X0S8W3</accession>
<organism evidence="1">
    <name type="scientific">marine sediment metagenome</name>
    <dbReference type="NCBI Taxonomy" id="412755"/>
    <lineage>
        <taxon>unclassified sequences</taxon>
        <taxon>metagenomes</taxon>
        <taxon>ecological metagenomes</taxon>
    </lineage>
</organism>
<dbReference type="EMBL" id="BARS01001422">
    <property type="protein sequence ID" value="GAF71631.1"/>
    <property type="molecule type" value="Genomic_DNA"/>
</dbReference>
<sequence length="64" mass="7328">LVKPGQSVFTLCEGCGYGHFDHNGARIEVHVISDEEQVLIDQLLDAQLEDYQLFEDEMLEDFVE</sequence>
<feature type="non-terminal residue" evidence="1">
    <location>
        <position position="1"/>
    </location>
</feature>
<dbReference type="AlphaFoldDB" id="X0S8W3"/>
<comment type="caution">
    <text evidence="1">The sequence shown here is derived from an EMBL/GenBank/DDBJ whole genome shotgun (WGS) entry which is preliminary data.</text>
</comment>
<evidence type="ECO:0000313" key="1">
    <source>
        <dbReference type="EMBL" id="GAF71631.1"/>
    </source>
</evidence>